<name>A0A9N9B5Y4_9GLOM</name>
<evidence type="ECO:0000256" key="3">
    <source>
        <dbReference type="ARBA" id="ARBA00022614"/>
    </source>
</evidence>
<keyword evidence="4" id="KW-0677">Repeat</keyword>
<comment type="subcellular location">
    <subcellularLocation>
        <location evidence="1">Cytoplasm</location>
    </subcellularLocation>
</comment>
<organism evidence="6 7">
    <name type="scientific">Ambispora gerdemannii</name>
    <dbReference type="NCBI Taxonomy" id="144530"/>
    <lineage>
        <taxon>Eukaryota</taxon>
        <taxon>Fungi</taxon>
        <taxon>Fungi incertae sedis</taxon>
        <taxon>Mucoromycota</taxon>
        <taxon>Glomeromycotina</taxon>
        <taxon>Glomeromycetes</taxon>
        <taxon>Archaeosporales</taxon>
        <taxon>Ambisporaceae</taxon>
        <taxon>Ambispora</taxon>
    </lineage>
</organism>
<keyword evidence="7" id="KW-1185">Reference proteome</keyword>
<evidence type="ECO:0000313" key="6">
    <source>
        <dbReference type="EMBL" id="CAG8556373.1"/>
    </source>
</evidence>
<feature type="compositionally biased region" description="Basic residues" evidence="5">
    <location>
        <begin position="664"/>
        <end position="675"/>
    </location>
</feature>
<evidence type="ECO:0000256" key="5">
    <source>
        <dbReference type="SAM" id="MobiDB-lite"/>
    </source>
</evidence>
<dbReference type="Gene3D" id="3.80.10.10">
    <property type="entry name" value="Ribonuclease Inhibitor"/>
    <property type="match status" value="1"/>
</dbReference>
<dbReference type="GO" id="GO:0005737">
    <property type="term" value="C:cytoplasm"/>
    <property type="evidence" value="ECO:0007669"/>
    <property type="project" value="UniProtKB-SubCell"/>
</dbReference>
<feature type="region of interest" description="Disordered" evidence="5">
    <location>
        <begin position="559"/>
        <end position="713"/>
    </location>
</feature>
<gene>
    <name evidence="6" type="ORF">AGERDE_LOCUS6930</name>
</gene>
<protein>
    <submittedName>
        <fullName evidence="6">10788_t:CDS:1</fullName>
    </submittedName>
</protein>
<dbReference type="SUPFAM" id="SSF52075">
    <property type="entry name" value="Outer arm dynein light chain 1"/>
    <property type="match status" value="1"/>
</dbReference>
<dbReference type="AlphaFoldDB" id="A0A9N9B5Y4"/>
<sequence>MWLSNVANNLNLSNSPSANILFKLPDLIDPTPKIQQNANISGEQYIRTLAHYIHANERRLTTSTQASPPPSGHRRADSGSGSFSLSNLWSISTALTSTYLINKSTPPATQIPSPAGSNSSYQKSSNLVTLDHHHFYYLLTKFSEYGFDVGAFESKLDGMEDNVNNNSRSNSKDKLETASITSATSVNSMSSAMSSMSLFSGWHGWSKAAQSEEVPIEEDIRYIYRVFLKLSGLKLAVISHTKIEGSESWSSLDSMLSLTPFRNLTQLEICKLPIKIIDGWDLLQEKLEMLTIQNGSIDDITELFVNAVVTSMKRRKIKKNKKLVVSDEEETTDNSISKSDSTKKSQETNDDDQDPTSILPPRIWSRLVSINLSENSLTFIANEPVSFITTCTHLDLSHNLFIAVPEALAQLYNLQYLNLSHNMIESVLNIYKVLGNVTKLDLRNNRVENLCGLERVITLEWVDIRENRLFDWEEIGRMTEVSGIKEIYVEGNPFAHPQSNYRVNIFTEYKKNDLDILLDGYGPSMKERRQINVPTKQPEELQRVPTAALNRVMSIEHLQVSPKKGATPSIDIPVLKQKKRNKRIVDPHDDADELLPDKNSNNNGTEEILVKHNRPGAGKKKKDPAMISSSPPRSNEASDQKRPMHRGIKVEKAYAHDIDPKVRDLRKKKSSKNIRAKTLDTPPRSPALNPASAISDSEVATHTPSGSPPIGEDFRNRMEKLRNEGGAAWLKVFNEMEYGEGNKLREPRLKQALHHVLHGKKDTEKNQSKNVNS</sequence>
<evidence type="ECO:0000256" key="2">
    <source>
        <dbReference type="ARBA" id="ARBA00022490"/>
    </source>
</evidence>
<feature type="compositionally biased region" description="Basic and acidic residues" evidence="5">
    <location>
        <begin position="636"/>
        <end position="663"/>
    </location>
</feature>
<comment type="caution">
    <text evidence="6">The sequence shown here is derived from an EMBL/GenBank/DDBJ whole genome shotgun (WGS) entry which is preliminary data.</text>
</comment>
<dbReference type="EMBL" id="CAJVPL010001163">
    <property type="protein sequence ID" value="CAG8556373.1"/>
    <property type="molecule type" value="Genomic_DNA"/>
</dbReference>
<dbReference type="Pfam" id="PF13855">
    <property type="entry name" value="LRR_8"/>
    <property type="match status" value="1"/>
</dbReference>
<dbReference type="OrthoDB" id="676979at2759"/>
<feature type="region of interest" description="Disordered" evidence="5">
    <location>
        <begin position="60"/>
        <end position="81"/>
    </location>
</feature>
<proteinExistence type="predicted"/>
<evidence type="ECO:0000256" key="4">
    <source>
        <dbReference type="ARBA" id="ARBA00022737"/>
    </source>
</evidence>
<keyword evidence="2" id="KW-0963">Cytoplasm</keyword>
<dbReference type="PANTHER" id="PTHR15454">
    <property type="entry name" value="NISCHARIN RELATED"/>
    <property type="match status" value="1"/>
</dbReference>
<feature type="region of interest" description="Disordered" evidence="5">
    <location>
        <begin position="328"/>
        <end position="358"/>
    </location>
</feature>
<keyword evidence="3" id="KW-0433">Leucine-rich repeat</keyword>
<dbReference type="PROSITE" id="PS51450">
    <property type="entry name" value="LRR"/>
    <property type="match status" value="1"/>
</dbReference>
<dbReference type="InterPro" id="IPR032675">
    <property type="entry name" value="LRR_dom_sf"/>
</dbReference>
<dbReference type="Proteomes" id="UP000789831">
    <property type="component" value="Unassembled WGS sequence"/>
</dbReference>
<dbReference type="PANTHER" id="PTHR15454:SF69">
    <property type="entry name" value="SERINE_THREONINE-PROTEIN KINASE 11-INTERACTING PROTEIN"/>
    <property type="match status" value="1"/>
</dbReference>
<accession>A0A9N9B5Y4</accession>
<reference evidence="6" key="1">
    <citation type="submission" date="2021-06" db="EMBL/GenBank/DDBJ databases">
        <authorList>
            <person name="Kallberg Y."/>
            <person name="Tangrot J."/>
            <person name="Rosling A."/>
        </authorList>
    </citation>
    <scope>NUCLEOTIDE SEQUENCE</scope>
    <source>
        <strain evidence="6">MT106</strain>
    </source>
</reference>
<feature type="compositionally biased region" description="Basic residues" evidence="5">
    <location>
        <begin position="611"/>
        <end position="622"/>
    </location>
</feature>
<evidence type="ECO:0000313" key="7">
    <source>
        <dbReference type="Proteomes" id="UP000789831"/>
    </source>
</evidence>
<evidence type="ECO:0000256" key="1">
    <source>
        <dbReference type="ARBA" id="ARBA00004496"/>
    </source>
</evidence>
<dbReference type="InterPro" id="IPR001611">
    <property type="entry name" value="Leu-rich_rpt"/>
</dbReference>
<feature type="compositionally biased region" description="Polar residues" evidence="5">
    <location>
        <begin position="692"/>
        <end position="705"/>
    </location>
</feature>